<gene>
    <name evidence="2" type="ORF">EYC84_007765</name>
</gene>
<feature type="region of interest" description="Disordered" evidence="1">
    <location>
        <begin position="61"/>
        <end position="96"/>
    </location>
</feature>
<keyword evidence="3" id="KW-1185">Reference proteome</keyword>
<evidence type="ECO:0000313" key="2">
    <source>
        <dbReference type="EMBL" id="KAA8568773.1"/>
    </source>
</evidence>
<dbReference type="AlphaFoldDB" id="A0A5M9JK62"/>
<evidence type="ECO:0000313" key="3">
    <source>
        <dbReference type="Proteomes" id="UP000322873"/>
    </source>
</evidence>
<dbReference type="EMBL" id="VICG01000009">
    <property type="protein sequence ID" value="KAA8568773.1"/>
    <property type="molecule type" value="Genomic_DNA"/>
</dbReference>
<comment type="caution">
    <text evidence="2">The sequence shown here is derived from an EMBL/GenBank/DDBJ whole genome shotgun (WGS) entry which is preliminary data.</text>
</comment>
<organism evidence="2 3">
    <name type="scientific">Monilinia fructicola</name>
    <name type="common">Brown rot fungus</name>
    <name type="synonym">Ciboria fructicola</name>
    <dbReference type="NCBI Taxonomy" id="38448"/>
    <lineage>
        <taxon>Eukaryota</taxon>
        <taxon>Fungi</taxon>
        <taxon>Dikarya</taxon>
        <taxon>Ascomycota</taxon>
        <taxon>Pezizomycotina</taxon>
        <taxon>Leotiomycetes</taxon>
        <taxon>Helotiales</taxon>
        <taxon>Sclerotiniaceae</taxon>
        <taxon>Monilinia</taxon>
    </lineage>
</organism>
<proteinExistence type="predicted"/>
<name>A0A5M9JK62_MONFR</name>
<evidence type="ECO:0000256" key="1">
    <source>
        <dbReference type="SAM" id="MobiDB-lite"/>
    </source>
</evidence>
<dbReference type="Proteomes" id="UP000322873">
    <property type="component" value="Unassembled WGS sequence"/>
</dbReference>
<sequence length="109" mass="12322">MQTRNERCARETGGDYGVIRLQLSSSQLIALTLTWSKQVNKSPGFVCLIKDKNKRSHFNQAVQPKPNPTQPNPLAVKTNKFSSGRGNSKDFMRHPPSTVRLHLYTPYLP</sequence>
<reference evidence="2 3" key="1">
    <citation type="submission" date="2019-06" db="EMBL/GenBank/DDBJ databases">
        <title>Genome Sequence of the Brown Rot Fungal Pathogen Monilinia fructicola.</title>
        <authorList>
            <person name="De Miccolis Angelini R.M."/>
            <person name="Landi L."/>
            <person name="Abate D."/>
            <person name="Pollastro S."/>
            <person name="Romanazzi G."/>
            <person name="Faretra F."/>
        </authorList>
    </citation>
    <scope>NUCLEOTIDE SEQUENCE [LARGE SCALE GENOMIC DNA]</scope>
    <source>
        <strain evidence="2 3">Mfrc123</strain>
    </source>
</reference>
<protein>
    <submittedName>
        <fullName evidence="2">Uncharacterized protein</fullName>
    </submittedName>
</protein>
<accession>A0A5M9JK62</accession>